<evidence type="ECO:0000256" key="12">
    <source>
        <dbReference type="PROSITE-ProRule" id="PRU00042"/>
    </source>
</evidence>
<feature type="domain" description="C2H2-type" evidence="13">
    <location>
        <begin position="323"/>
        <end position="350"/>
    </location>
</feature>
<keyword evidence="5 12" id="KW-0863">Zinc-finger</keyword>
<dbReference type="Ensembl" id="ENSTGET00000009390.1">
    <property type="protein sequence ID" value="ENSTGEP00000007794.1"/>
    <property type="gene ID" value="ENSTGEG00000006382.1"/>
</dbReference>
<evidence type="ECO:0000256" key="6">
    <source>
        <dbReference type="ARBA" id="ARBA00022833"/>
    </source>
</evidence>
<dbReference type="FunFam" id="3.30.160.60:FF:000794">
    <property type="entry name" value="zinc finger protein 2 isoform X2"/>
    <property type="match status" value="1"/>
</dbReference>
<keyword evidence="9" id="KW-0804">Transcription</keyword>
<evidence type="ECO:0000256" key="5">
    <source>
        <dbReference type="ARBA" id="ARBA00022771"/>
    </source>
</evidence>
<dbReference type="FunFam" id="3.30.160.60:FF:001638">
    <property type="entry name" value="Zinc finger protein 668"/>
    <property type="match status" value="1"/>
</dbReference>
<keyword evidence="4" id="KW-0677">Repeat</keyword>
<dbReference type="Pfam" id="PF00096">
    <property type="entry name" value="zf-C2H2"/>
    <property type="match status" value="5"/>
</dbReference>
<dbReference type="FunFam" id="3.30.160.60:FF:000384">
    <property type="entry name" value="Zinc finger protein 550"/>
    <property type="match status" value="1"/>
</dbReference>
<dbReference type="FunFam" id="3.30.160.60:FF:000737">
    <property type="entry name" value="Zinc finger protein 565"/>
    <property type="match status" value="2"/>
</dbReference>
<dbReference type="Gene3D" id="3.30.160.60">
    <property type="entry name" value="Classic Zinc Finger"/>
    <property type="match status" value="10"/>
</dbReference>
<evidence type="ECO:0000256" key="9">
    <source>
        <dbReference type="ARBA" id="ARBA00023163"/>
    </source>
</evidence>
<dbReference type="SUPFAM" id="SSF57667">
    <property type="entry name" value="beta-beta-alpha zinc fingers"/>
    <property type="match status" value="5"/>
</dbReference>
<dbReference type="GO" id="GO:0000981">
    <property type="term" value="F:DNA-binding transcription factor activity, RNA polymerase II-specific"/>
    <property type="evidence" value="ECO:0007669"/>
    <property type="project" value="TreeGrafter"/>
</dbReference>
<evidence type="ECO:0000256" key="1">
    <source>
        <dbReference type="ARBA" id="ARBA00004123"/>
    </source>
</evidence>
<proteinExistence type="inferred from homology"/>
<evidence type="ECO:0000313" key="16">
    <source>
        <dbReference type="Proteomes" id="UP000694411"/>
    </source>
</evidence>
<feature type="domain" description="C2H2-type" evidence="13">
    <location>
        <begin position="379"/>
        <end position="406"/>
    </location>
</feature>
<evidence type="ECO:0000259" key="14">
    <source>
        <dbReference type="PROSITE" id="PS50805"/>
    </source>
</evidence>
<accession>A0A8D2JX29</accession>
<evidence type="ECO:0000256" key="11">
    <source>
        <dbReference type="ARBA" id="ARBA00068236"/>
    </source>
</evidence>
<dbReference type="AlphaFoldDB" id="A0A8D2JX29"/>
<dbReference type="SMART" id="SM00355">
    <property type="entry name" value="ZnF_C2H2"/>
    <property type="match status" value="9"/>
</dbReference>
<dbReference type="FunFam" id="3.30.160.60:FF:001270">
    <property type="entry name" value="zinc finger protein 583 isoform X1"/>
    <property type="match status" value="1"/>
</dbReference>
<keyword evidence="7" id="KW-0805">Transcription regulation</keyword>
<dbReference type="GO" id="GO:0003677">
    <property type="term" value="F:DNA binding"/>
    <property type="evidence" value="ECO:0007669"/>
    <property type="project" value="UniProtKB-KW"/>
</dbReference>
<evidence type="ECO:0000313" key="15">
    <source>
        <dbReference type="Ensembl" id="ENSTGEP00000007794.1"/>
    </source>
</evidence>
<dbReference type="SUPFAM" id="SSF109640">
    <property type="entry name" value="KRAB domain (Kruppel-associated box)"/>
    <property type="match status" value="1"/>
</dbReference>
<dbReference type="InterPro" id="IPR036236">
    <property type="entry name" value="Znf_C2H2_sf"/>
</dbReference>
<reference evidence="15" key="1">
    <citation type="submission" date="2018-05" db="EMBL/GenBank/DDBJ databases">
        <title>Whole genome of Theropithecus gelada.</title>
        <authorList>
            <person name="Chiou K.L."/>
            <person name="Snyder-Mackler N."/>
        </authorList>
    </citation>
    <scope>NUCLEOTIDE SEQUENCE [LARGE SCALE GENOMIC DNA]</scope>
</reference>
<dbReference type="FunFam" id="3.30.160.60:FF:000099">
    <property type="entry name" value="Zinc finger protein 79"/>
    <property type="match status" value="1"/>
</dbReference>
<evidence type="ECO:0000256" key="3">
    <source>
        <dbReference type="ARBA" id="ARBA00022723"/>
    </source>
</evidence>
<dbReference type="InterPro" id="IPR001909">
    <property type="entry name" value="KRAB"/>
</dbReference>
<dbReference type="FunFam" id="3.30.160.60:FF:000427">
    <property type="entry name" value="Zinc finger with KRAB and SCAN domains 7"/>
    <property type="match status" value="1"/>
</dbReference>
<dbReference type="GO" id="GO:0008270">
    <property type="term" value="F:zinc ion binding"/>
    <property type="evidence" value="ECO:0007669"/>
    <property type="project" value="UniProtKB-KW"/>
</dbReference>
<keyword evidence="16" id="KW-1185">Reference proteome</keyword>
<dbReference type="PROSITE" id="PS50157">
    <property type="entry name" value="ZINC_FINGER_C2H2_2"/>
    <property type="match status" value="9"/>
</dbReference>
<evidence type="ECO:0000259" key="13">
    <source>
        <dbReference type="PROSITE" id="PS50157"/>
    </source>
</evidence>
<feature type="domain" description="C2H2-type" evidence="13">
    <location>
        <begin position="267"/>
        <end position="294"/>
    </location>
</feature>
<evidence type="ECO:0000256" key="4">
    <source>
        <dbReference type="ARBA" id="ARBA00022737"/>
    </source>
</evidence>
<feature type="domain" description="KRAB" evidence="14">
    <location>
        <begin position="11"/>
        <end position="60"/>
    </location>
</feature>
<feature type="domain" description="C2H2-type" evidence="13">
    <location>
        <begin position="295"/>
        <end position="322"/>
    </location>
</feature>
<keyword evidence="10" id="KW-0539">Nucleus</keyword>
<evidence type="ECO:0000256" key="10">
    <source>
        <dbReference type="ARBA" id="ARBA00023242"/>
    </source>
</evidence>
<dbReference type="GO" id="GO:0005634">
    <property type="term" value="C:nucleus"/>
    <property type="evidence" value="ECO:0007669"/>
    <property type="project" value="UniProtKB-SubCell"/>
</dbReference>
<keyword evidence="6" id="KW-0862">Zinc</keyword>
<dbReference type="PROSITE" id="PS00028">
    <property type="entry name" value="ZINC_FINGER_C2H2_1"/>
    <property type="match status" value="7"/>
</dbReference>
<dbReference type="SMART" id="SM00349">
    <property type="entry name" value="KRAB"/>
    <property type="match status" value="1"/>
</dbReference>
<dbReference type="InterPro" id="IPR036051">
    <property type="entry name" value="KRAB_dom_sf"/>
</dbReference>
<dbReference type="Proteomes" id="UP000694411">
    <property type="component" value="Chromosome 19"/>
</dbReference>
<dbReference type="Pfam" id="PF01352">
    <property type="entry name" value="KRAB"/>
    <property type="match status" value="1"/>
</dbReference>
<dbReference type="FunFam" id="3.30.160.60:FF:002004">
    <property type="entry name" value="Zinc finger protein 473"/>
    <property type="match status" value="1"/>
</dbReference>
<dbReference type="PANTHER" id="PTHR24394">
    <property type="entry name" value="ZINC FINGER PROTEIN"/>
    <property type="match status" value="1"/>
</dbReference>
<feature type="domain" description="C2H2-type" evidence="13">
    <location>
        <begin position="351"/>
        <end position="378"/>
    </location>
</feature>
<dbReference type="PROSITE" id="PS50805">
    <property type="entry name" value="KRAB"/>
    <property type="match status" value="1"/>
</dbReference>
<dbReference type="InterPro" id="IPR013087">
    <property type="entry name" value="Znf_C2H2_type"/>
</dbReference>
<reference evidence="15" key="3">
    <citation type="submission" date="2025-09" db="UniProtKB">
        <authorList>
            <consortium name="Ensembl"/>
        </authorList>
    </citation>
    <scope>IDENTIFICATION</scope>
</reference>
<organism evidence="15 16">
    <name type="scientific">Theropithecus gelada</name>
    <name type="common">Gelada baboon</name>
    <dbReference type="NCBI Taxonomy" id="9565"/>
    <lineage>
        <taxon>Eukaryota</taxon>
        <taxon>Metazoa</taxon>
        <taxon>Chordata</taxon>
        <taxon>Craniata</taxon>
        <taxon>Vertebrata</taxon>
        <taxon>Euteleostomi</taxon>
        <taxon>Mammalia</taxon>
        <taxon>Eutheria</taxon>
        <taxon>Euarchontoglires</taxon>
        <taxon>Primates</taxon>
        <taxon>Haplorrhini</taxon>
        <taxon>Catarrhini</taxon>
        <taxon>Cercopithecidae</taxon>
        <taxon>Cercopithecinae</taxon>
        <taxon>Theropithecus</taxon>
    </lineage>
</organism>
<sequence>IAICDCSVELVTFRGVAIDFSKGEWECLGVAISKPSVISLLQQGKEPWMAGKTGMVSRYDTKELPLKNGTFEKESLKWKIIERVRSSCLKESCFGNDWKCKGLFKRQQETKEEYFRHVTVPFEKILSEFIQPTSFLLNQIIHTGKKLYEHKKCENLTQQGRICIIDKLDEMCGNASVFYTNHMKHQILLQRNAMYLKNVAKTAFIANQKPYECQICGKPIRKCAHLTQHNQIHTGEKPYECKECGKAFASVSDFNRHQKIHTGERLYECKECGKAFNNCSTSIQHQRIHTGEKPFECKDCGKVFNNCSTLTQRQKTHTNEKSYECQECKKAFRQSAHLTQHQRTHTGEKPYECEERGKAFTCASDFNRHQRIHTVEKPYECKECGKAFNNCSALIQHQRIHTGEKPYECKQCGKAFKQSAHLMRHQRIHSGEKPYECNECGNAFICFSDFNRHQRIHKGEKPYQCKECRKVFNNYLTLT</sequence>
<feature type="domain" description="C2H2-type" evidence="13">
    <location>
        <begin position="239"/>
        <end position="266"/>
    </location>
</feature>
<evidence type="ECO:0000256" key="8">
    <source>
        <dbReference type="ARBA" id="ARBA00023125"/>
    </source>
</evidence>
<feature type="domain" description="C2H2-type" evidence="13">
    <location>
        <begin position="407"/>
        <end position="434"/>
    </location>
</feature>
<comment type="subcellular location">
    <subcellularLocation>
        <location evidence="1">Nucleus</location>
    </subcellularLocation>
</comment>
<evidence type="ECO:0000256" key="7">
    <source>
        <dbReference type="ARBA" id="ARBA00023015"/>
    </source>
</evidence>
<dbReference type="PANTHER" id="PTHR24394:SF48">
    <property type="entry name" value="ZINC FINGER PROTEIN 771"/>
    <property type="match status" value="1"/>
</dbReference>
<keyword evidence="3" id="KW-0479">Metal-binding</keyword>
<reference evidence="15" key="2">
    <citation type="submission" date="2025-08" db="UniProtKB">
        <authorList>
            <consortium name="Ensembl"/>
        </authorList>
    </citation>
    <scope>IDENTIFICATION</scope>
</reference>
<feature type="domain" description="C2H2-type" evidence="13">
    <location>
        <begin position="211"/>
        <end position="238"/>
    </location>
</feature>
<evidence type="ECO:0000256" key="2">
    <source>
        <dbReference type="ARBA" id="ARBA00006991"/>
    </source>
</evidence>
<keyword evidence="8" id="KW-0238">DNA-binding</keyword>
<name>A0A8D2JX29_THEGE</name>
<protein>
    <recommendedName>
        <fullName evidence="11">Zinc finger protein 19</fullName>
    </recommendedName>
</protein>
<comment type="similarity">
    <text evidence="2">Belongs to the krueppel C2H2-type zinc-finger protein family.</text>
</comment>
<feature type="domain" description="C2H2-type" evidence="13">
    <location>
        <begin position="435"/>
        <end position="462"/>
    </location>
</feature>